<evidence type="ECO:0000256" key="1">
    <source>
        <dbReference type="SAM" id="Phobius"/>
    </source>
</evidence>
<accession>A0A2V2YPV1</accession>
<keyword evidence="3" id="KW-1185">Reference proteome</keyword>
<keyword evidence="1" id="KW-0812">Transmembrane</keyword>
<dbReference type="EMBL" id="QGTQ01000017">
    <property type="protein sequence ID" value="PWV98519.1"/>
    <property type="molecule type" value="Genomic_DNA"/>
</dbReference>
<keyword evidence="1" id="KW-1133">Transmembrane helix</keyword>
<dbReference type="Proteomes" id="UP000246635">
    <property type="component" value="Unassembled WGS sequence"/>
</dbReference>
<evidence type="ECO:0000313" key="3">
    <source>
        <dbReference type="Proteomes" id="UP000246635"/>
    </source>
</evidence>
<name>A0A2V2YPV1_9BACL</name>
<feature type="transmembrane region" description="Helical" evidence="1">
    <location>
        <begin position="41"/>
        <end position="64"/>
    </location>
</feature>
<gene>
    <name evidence="2" type="ORF">DFQ01_11729</name>
</gene>
<reference evidence="2 3" key="1">
    <citation type="submission" date="2018-05" db="EMBL/GenBank/DDBJ databases">
        <title>Genomic Encyclopedia of Type Strains, Phase III (KMG-III): the genomes of soil and plant-associated and newly described type strains.</title>
        <authorList>
            <person name="Whitman W."/>
        </authorList>
    </citation>
    <scope>NUCLEOTIDE SEQUENCE [LARGE SCALE GENOMIC DNA]</scope>
    <source>
        <strain evidence="2 3">CECT 5696</strain>
    </source>
</reference>
<proteinExistence type="predicted"/>
<keyword evidence="1" id="KW-0472">Membrane</keyword>
<sequence length="319" mass="35805">MTEQELIERLARMGPTETQVERMLNQIMNPSEAKPKRRWSWGYRIALPAVLGLLLLVIGLPFIMNGAEEPVWVPLKPVASPAPMSISIEPRGLDLTHASDVRKFLNYNGSRYEFLNNGEPYDLSEWKLGENKPLGKLDDDITADVQAGGTNGYASQDFGTTYLVGGILYKLPGYDPAFRLVVEQDGRYYIVQLVGRADDSSMTANEYVESADLDKLADRVELLDHSSKLLHTWSTPKDVQEWIKHIASFEPAGKLTNEQDEQLAKADSSGETYTLRAALKDGTTIDMKLTPEMHLIAIGDSQYKLSDEWLATYSYLFDH</sequence>
<organism evidence="2 3">
    <name type="scientific">Paenibacillus cellulosilyticus</name>
    <dbReference type="NCBI Taxonomy" id="375489"/>
    <lineage>
        <taxon>Bacteria</taxon>
        <taxon>Bacillati</taxon>
        <taxon>Bacillota</taxon>
        <taxon>Bacilli</taxon>
        <taxon>Bacillales</taxon>
        <taxon>Paenibacillaceae</taxon>
        <taxon>Paenibacillus</taxon>
    </lineage>
</organism>
<dbReference type="RefSeq" id="WP_110045526.1">
    <property type="nucleotide sequence ID" value="NZ_CP054612.1"/>
</dbReference>
<protein>
    <submittedName>
        <fullName evidence="2">Uncharacterized protein</fullName>
    </submittedName>
</protein>
<dbReference type="OrthoDB" id="2659576at2"/>
<evidence type="ECO:0000313" key="2">
    <source>
        <dbReference type="EMBL" id="PWV98519.1"/>
    </source>
</evidence>
<dbReference type="AlphaFoldDB" id="A0A2V2YPV1"/>
<comment type="caution">
    <text evidence="2">The sequence shown here is derived from an EMBL/GenBank/DDBJ whole genome shotgun (WGS) entry which is preliminary data.</text>
</comment>